<dbReference type="Gene3D" id="3.40.50.150">
    <property type="entry name" value="Vaccinia Virus protein VP39"/>
    <property type="match status" value="1"/>
</dbReference>
<protein>
    <submittedName>
        <fullName evidence="3">Methyltransferase-like protein 7A</fullName>
    </submittedName>
</protein>
<dbReference type="PANTHER" id="PTHR45036">
    <property type="entry name" value="METHYLTRANSFERASE LIKE 7B"/>
    <property type="match status" value="1"/>
</dbReference>
<dbReference type="SUPFAM" id="SSF53335">
    <property type="entry name" value="S-adenosyl-L-methionine-dependent methyltransferases"/>
    <property type="match status" value="1"/>
</dbReference>
<dbReference type="OrthoDB" id="6423379at2759"/>
<feature type="signal peptide" evidence="1">
    <location>
        <begin position="1"/>
        <end position="20"/>
    </location>
</feature>
<organism evidence="3 4">
    <name type="scientific">Nephila pilipes</name>
    <name type="common">Giant wood spider</name>
    <name type="synonym">Nephila maculata</name>
    <dbReference type="NCBI Taxonomy" id="299642"/>
    <lineage>
        <taxon>Eukaryota</taxon>
        <taxon>Metazoa</taxon>
        <taxon>Ecdysozoa</taxon>
        <taxon>Arthropoda</taxon>
        <taxon>Chelicerata</taxon>
        <taxon>Arachnida</taxon>
        <taxon>Araneae</taxon>
        <taxon>Araneomorphae</taxon>
        <taxon>Entelegynae</taxon>
        <taxon>Araneoidea</taxon>
        <taxon>Nephilidae</taxon>
        <taxon>Nephila</taxon>
    </lineage>
</organism>
<feature type="domain" description="Methyltransferase type 11" evidence="2">
    <location>
        <begin position="48"/>
        <end position="145"/>
    </location>
</feature>
<evidence type="ECO:0000313" key="3">
    <source>
        <dbReference type="EMBL" id="GFU32688.1"/>
    </source>
</evidence>
<sequence length="219" mass="25479">MWFSWFTSKCFFLFYDLVVQLNTVRRDAFELLKEHLSDRKKSTPHDILEIGIADGANLQFYPENSRLTALDKNASFETYLIDNLKKHPQVQYKENVIAMAENMVGVEDSSFDVVVCTLVLCSVDSIRSVLKEVKRVLKPGGKFLFLEHVSYPISDRNYWLQFLTAPLWHIYFCGCNLIRKTGDEIKKSGFSSVEYETNTQSLTRSEEYLDPLTFFIRIL</sequence>
<dbReference type="InterPro" id="IPR013216">
    <property type="entry name" value="Methyltransf_11"/>
</dbReference>
<dbReference type="InterPro" id="IPR029063">
    <property type="entry name" value="SAM-dependent_MTases_sf"/>
</dbReference>
<gene>
    <name evidence="3" type="primary">METTL7A</name>
    <name evidence="3" type="ORF">NPIL_685931</name>
</gene>
<dbReference type="AlphaFoldDB" id="A0A8X6UKY4"/>
<dbReference type="InterPro" id="IPR052356">
    <property type="entry name" value="Thiol_S-MT"/>
</dbReference>
<keyword evidence="1" id="KW-0732">Signal</keyword>
<proteinExistence type="predicted"/>
<dbReference type="Pfam" id="PF08241">
    <property type="entry name" value="Methyltransf_11"/>
    <property type="match status" value="1"/>
</dbReference>
<dbReference type="CDD" id="cd02440">
    <property type="entry name" value="AdoMet_MTases"/>
    <property type="match status" value="1"/>
</dbReference>
<comment type="caution">
    <text evidence="3">The sequence shown here is derived from an EMBL/GenBank/DDBJ whole genome shotgun (WGS) entry which is preliminary data.</text>
</comment>
<keyword evidence="4" id="KW-1185">Reference proteome</keyword>
<dbReference type="EMBL" id="BMAW01129960">
    <property type="protein sequence ID" value="GFU32688.1"/>
    <property type="molecule type" value="Genomic_DNA"/>
</dbReference>
<reference evidence="3" key="1">
    <citation type="submission" date="2020-08" db="EMBL/GenBank/DDBJ databases">
        <title>Multicomponent nature underlies the extraordinary mechanical properties of spider dragline silk.</title>
        <authorList>
            <person name="Kono N."/>
            <person name="Nakamura H."/>
            <person name="Mori M."/>
            <person name="Yoshida Y."/>
            <person name="Ohtoshi R."/>
            <person name="Malay A.D."/>
            <person name="Moran D.A.P."/>
            <person name="Tomita M."/>
            <person name="Numata K."/>
            <person name="Arakawa K."/>
        </authorList>
    </citation>
    <scope>NUCLEOTIDE SEQUENCE</scope>
</reference>
<dbReference type="GO" id="GO:0032259">
    <property type="term" value="P:methylation"/>
    <property type="evidence" value="ECO:0007669"/>
    <property type="project" value="UniProtKB-KW"/>
</dbReference>
<name>A0A8X6UKY4_NEPPI</name>
<accession>A0A8X6UKY4</accession>
<keyword evidence="3" id="KW-0489">Methyltransferase</keyword>
<evidence type="ECO:0000313" key="4">
    <source>
        <dbReference type="Proteomes" id="UP000887013"/>
    </source>
</evidence>
<dbReference type="GO" id="GO:0008757">
    <property type="term" value="F:S-adenosylmethionine-dependent methyltransferase activity"/>
    <property type="evidence" value="ECO:0007669"/>
    <property type="project" value="InterPro"/>
</dbReference>
<keyword evidence="3" id="KW-0808">Transferase</keyword>
<dbReference type="Proteomes" id="UP000887013">
    <property type="component" value="Unassembled WGS sequence"/>
</dbReference>
<evidence type="ECO:0000259" key="2">
    <source>
        <dbReference type="Pfam" id="PF08241"/>
    </source>
</evidence>
<dbReference type="PANTHER" id="PTHR45036:SF1">
    <property type="entry name" value="METHYLTRANSFERASE LIKE 7A"/>
    <property type="match status" value="1"/>
</dbReference>
<evidence type="ECO:0000256" key="1">
    <source>
        <dbReference type="SAM" id="SignalP"/>
    </source>
</evidence>
<feature type="chain" id="PRO_5036498068" evidence="1">
    <location>
        <begin position="21"/>
        <end position="219"/>
    </location>
</feature>